<sequence>MIRWFATNGIAANFLMIAIVIAGAYTAATKIPLEVSPERSFETVMVEMVYRGATAKDVERAILIPIEEALEGVEGIRELNADGFRGQARLWINAEPGTNLRALMDDIQARIDTITTFPDETERPQISIPDSSNWWEVLSVAVTGELSPRELGEVARRVQEDILALPGVSRAQVQGGRRYEISVEADLERLVSYGLSFQDLSDAIRQFSIDLPAGAIDSPSGTFIVRTRGQAYSEREFSELPISRSNGSDVLLGEVATINDGFEEGAKIVEFNGKPSLFVEVLRTGKESAIDISNQVRDYVRTSRSRFPDGIELFVWDDESVSIRGRLSTLIYSLLQGSVLVLLLLGLFLRPALAFWIVVGIPVGFAGGVLLMPWFGITANVMSLFGFIIVVGIVVDDAIVTAENIYQKLNEGVPPLEAAIEGTHEVATPVTFGALTTVVAFLPLAFFEGTWGDFASQVPPIVAPVLLFSLVESKLILPAHLKHLKPIRGNSLFTRFQRSVANGLEVFIERIYQPALERAVQHRSSVLALFVASGLLMAGYCLSGRMEFVAYPSVDRQRISASLDMPDDTPLDVTDRYMSRIETAVLKLQEEFVDPGSGESLVQNISKIVGAARIHRDFDKSRGAIAFEVMAPSLRSEPGPKNSELVKRWIELVGPIPEASEFRVRADASVRNDRDIDTENLNIELRGPMSPAKAEVARQIRALLQEYDGFSSTWSGVNYGQDELELSLKPLAAELGLTQQQLAQQIRQAFFGEEAQRVQRGVDDIRVMVRLPREQRESLHTLDRLRIRTPRGAAVPLSTVAEINFQKASSMVRRKDGAEVLLCGAQPVDETVDVLGIAKELTPKIRALCRPHGLSFQYVGYVAEAEDAQWTTIIGACLLAFTLYGLLAVALKSMGQPFFVMLAVPFAIIGALLGHILLDITPSYLSVFGMLALAGVAVNDTLVMVDYVNRRREKGATLEEAALQAGARRFRPIMLTSVTTFVGLVPLLMDRSLQAQFLIPMAVSLAFGVLFATLVTLFLIPCSLLAADDLRRALGAAKRWYLRPFRSAPSTE</sequence>
<organism evidence="2 3">
    <name type="scientific">Botrimarina colliarenosi</name>
    <dbReference type="NCBI Taxonomy" id="2528001"/>
    <lineage>
        <taxon>Bacteria</taxon>
        <taxon>Pseudomonadati</taxon>
        <taxon>Planctomycetota</taxon>
        <taxon>Planctomycetia</taxon>
        <taxon>Pirellulales</taxon>
        <taxon>Lacipirellulaceae</taxon>
        <taxon>Botrimarina</taxon>
    </lineage>
</organism>
<gene>
    <name evidence="2" type="primary">mdtB</name>
    <name evidence="2" type="ORF">Pla108_40000</name>
</gene>
<feature type="transmembrane region" description="Helical" evidence="1">
    <location>
        <begin position="898"/>
        <end position="918"/>
    </location>
</feature>
<dbReference type="Gene3D" id="3.30.70.1320">
    <property type="entry name" value="Multidrug efflux transporter AcrB pore domain like"/>
    <property type="match status" value="1"/>
</dbReference>
<dbReference type="SUPFAM" id="SSF82693">
    <property type="entry name" value="Multidrug efflux transporter AcrB pore domain, PN1, PN2, PC1 and PC2 subdomains"/>
    <property type="match status" value="2"/>
</dbReference>
<feature type="transmembrane region" description="Helical" evidence="1">
    <location>
        <begin position="924"/>
        <end position="949"/>
    </location>
</feature>
<dbReference type="EMBL" id="SJPR01000009">
    <property type="protein sequence ID" value="TWT92860.1"/>
    <property type="molecule type" value="Genomic_DNA"/>
</dbReference>
<keyword evidence="1" id="KW-0472">Membrane</keyword>
<dbReference type="Gene3D" id="3.30.70.1440">
    <property type="entry name" value="Multidrug efflux transporter AcrB pore domain"/>
    <property type="match status" value="1"/>
</dbReference>
<feature type="transmembrane region" description="Helical" evidence="1">
    <location>
        <begin position="870"/>
        <end position="891"/>
    </location>
</feature>
<proteinExistence type="predicted"/>
<keyword evidence="1" id="KW-1133">Transmembrane helix</keyword>
<feature type="transmembrane region" description="Helical" evidence="1">
    <location>
        <begin position="6"/>
        <end position="28"/>
    </location>
</feature>
<keyword evidence="3" id="KW-1185">Reference proteome</keyword>
<dbReference type="PANTHER" id="PTHR32063">
    <property type="match status" value="1"/>
</dbReference>
<dbReference type="Proteomes" id="UP000317421">
    <property type="component" value="Unassembled WGS sequence"/>
</dbReference>
<dbReference type="GO" id="GO:0042910">
    <property type="term" value="F:xenobiotic transmembrane transporter activity"/>
    <property type="evidence" value="ECO:0007669"/>
    <property type="project" value="TreeGrafter"/>
</dbReference>
<dbReference type="OrthoDB" id="9806532at2"/>
<dbReference type="SUPFAM" id="SSF82866">
    <property type="entry name" value="Multidrug efflux transporter AcrB transmembrane domain"/>
    <property type="match status" value="2"/>
</dbReference>
<dbReference type="SUPFAM" id="SSF82714">
    <property type="entry name" value="Multidrug efflux transporter AcrB TolC docking domain, DN and DC subdomains"/>
    <property type="match status" value="2"/>
</dbReference>
<comment type="caution">
    <text evidence="2">The sequence shown here is derived from an EMBL/GenBank/DDBJ whole genome shotgun (WGS) entry which is preliminary data.</text>
</comment>
<name>A0A5C6A0M0_9BACT</name>
<dbReference type="AlphaFoldDB" id="A0A5C6A0M0"/>
<dbReference type="GO" id="GO:0005886">
    <property type="term" value="C:plasma membrane"/>
    <property type="evidence" value="ECO:0007669"/>
    <property type="project" value="TreeGrafter"/>
</dbReference>
<evidence type="ECO:0000313" key="3">
    <source>
        <dbReference type="Proteomes" id="UP000317421"/>
    </source>
</evidence>
<dbReference type="RefSeq" id="WP_146446678.1">
    <property type="nucleotide sequence ID" value="NZ_SJPR01000009.1"/>
</dbReference>
<feature type="transmembrane region" description="Helical" evidence="1">
    <location>
        <begin position="1001"/>
        <end position="1027"/>
    </location>
</feature>
<feature type="transmembrane region" description="Helical" evidence="1">
    <location>
        <begin position="970"/>
        <end position="989"/>
    </location>
</feature>
<dbReference type="Pfam" id="PF00873">
    <property type="entry name" value="ACR_tran"/>
    <property type="match status" value="1"/>
</dbReference>
<dbReference type="InterPro" id="IPR027463">
    <property type="entry name" value="AcrB_DN_DC_subdom"/>
</dbReference>
<dbReference type="Gene3D" id="3.30.70.1430">
    <property type="entry name" value="Multidrug efflux transporter AcrB pore domain"/>
    <property type="match status" value="2"/>
</dbReference>
<evidence type="ECO:0000313" key="2">
    <source>
        <dbReference type="EMBL" id="TWT92860.1"/>
    </source>
</evidence>
<dbReference type="PANTHER" id="PTHR32063:SF33">
    <property type="entry name" value="RND SUPERFAMILY EFFLUX PUMP PERMEASE COMPONENT"/>
    <property type="match status" value="1"/>
</dbReference>
<keyword evidence="1" id="KW-0812">Transmembrane</keyword>
<dbReference type="InterPro" id="IPR001036">
    <property type="entry name" value="Acrflvin-R"/>
</dbReference>
<evidence type="ECO:0000256" key="1">
    <source>
        <dbReference type="SAM" id="Phobius"/>
    </source>
</evidence>
<dbReference type="Gene3D" id="3.30.2090.10">
    <property type="entry name" value="Multidrug efflux transporter AcrB TolC docking domain, DN and DC subdomains"/>
    <property type="match status" value="2"/>
</dbReference>
<dbReference type="Gene3D" id="1.20.1640.10">
    <property type="entry name" value="Multidrug efflux transporter AcrB transmembrane domain"/>
    <property type="match status" value="2"/>
</dbReference>
<accession>A0A5C6A0M0</accession>
<feature type="transmembrane region" description="Helical" evidence="1">
    <location>
        <begin position="330"/>
        <end position="349"/>
    </location>
</feature>
<reference evidence="2 3" key="1">
    <citation type="submission" date="2019-02" db="EMBL/GenBank/DDBJ databases">
        <title>Deep-cultivation of Planctomycetes and their phenomic and genomic characterization uncovers novel biology.</title>
        <authorList>
            <person name="Wiegand S."/>
            <person name="Jogler M."/>
            <person name="Boedeker C."/>
            <person name="Pinto D."/>
            <person name="Vollmers J."/>
            <person name="Rivas-Marin E."/>
            <person name="Kohn T."/>
            <person name="Peeters S.H."/>
            <person name="Heuer A."/>
            <person name="Rast P."/>
            <person name="Oberbeckmann S."/>
            <person name="Bunk B."/>
            <person name="Jeske O."/>
            <person name="Meyerdierks A."/>
            <person name="Storesund J.E."/>
            <person name="Kallscheuer N."/>
            <person name="Luecker S."/>
            <person name="Lage O.M."/>
            <person name="Pohl T."/>
            <person name="Merkel B.J."/>
            <person name="Hornburger P."/>
            <person name="Mueller R.-W."/>
            <person name="Bruemmer F."/>
            <person name="Labrenz M."/>
            <person name="Spormann A.M."/>
            <person name="Op Den Camp H."/>
            <person name="Overmann J."/>
            <person name="Amann R."/>
            <person name="Jetten M.S.M."/>
            <person name="Mascher T."/>
            <person name="Medema M.H."/>
            <person name="Devos D.P."/>
            <person name="Kaster A.-K."/>
            <person name="Ovreas L."/>
            <person name="Rohde M."/>
            <person name="Galperin M.Y."/>
            <person name="Jogler C."/>
        </authorList>
    </citation>
    <scope>NUCLEOTIDE SEQUENCE [LARGE SCALE GENOMIC DNA]</scope>
    <source>
        <strain evidence="2 3">Pla108</strain>
    </source>
</reference>
<protein>
    <submittedName>
        <fullName evidence="2">Multidrug resistance protein MdtB</fullName>
    </submittedName>
</protein>
<dbReference type="PRINTS" id="PR00702">
    <property type="entry name" value="ACRIFLAVINRP"/>
</dbReference>
<feature type="transmembrane region" description="Helical" evidence="1">
    <location>
        <begin position="355"/>
        <end position="377"/>
    </location>
</feature>